<proteinExistence type="inferred from homology"/>
<evidence type="ECO:0000256" key="1">
    <source>
        <dbReference type="ARBA" id="ARBA00008853"/>
    </source>
</evidence>
<dbReference type="Gene3D" id="2.120.10.30">
    <property type="entry name" value="TolB, C-terminal domain"/>
    <property type="match status" value="1"/>
</dbReference>
<organism evidence="3 4">
    <name type="scientific">Sphingomonas psychrolutea</name>
    <dbReference type="NCBI Taxonomy" id="1259676"/>
    <lineage>
        <taxon>Bacteria</taxon>
        <taxon>Pseudomonadati</taxon>
        <taxon>Pseudomonadota</taxon>
        <taxon>Alphaproteobacteria</taxon>
        <taxon>Sphingomonadales</taxon>
        <taxon>Sphingomonadaceae</taxon>
        <taxon>Sphingomonas</taxon>
    </lineage>
</organism>
<dbReference type="InterPro" id="IPR011042">
    <property type="entry name" value="6-blade_b-propeller_TolB-like"/>
</dbReference>
<dbReference type="InterPro" id="IPR005511">
    <property type="entry name" value="SMP-30"/>
</dbReference>
<evidence type="ECO:0000313" key="3">
    <source>
        <dbReference type="EMBL" id="GGA43247.1"/>
    </source>
</evidence>
<protein>
    <submittedName>
        <fullName evidence="3">Gluconolaconase</fullName>
    </submittedName>
</protein>
<sequence length="286" mass="30009">MHTACRVGAMLGEGPVWVAREQALWFVDIKRHHLHRFDPATSALETWNAPAQVGWILPAQAADFVVGLQSGLARFDPATGAFAAMVDPEPHLPGNRLNDATTDPTGRIWFGSMDDAETTATGCFHVCDADGVRVCGLPPVTIANGPALSPDGRTLYYTDTLGRTIHAVPVHDDGTLGTPRLFVEIEAAAGYPDGPTIDSAGCLWTGLFGGWGVRRYAPDGRLIETVALPTANITKVAFGGPCLTTAYVTSARKGLDAAALAAQPEAGHLFTFAVDVPGVPVTAAIA</sequence>
<dbReference type="PANTHER" id="PTHR10907:SF47">
    <property type="entry name" value="REGUCALCIN"/>
    <property type="match status" value="1"/>
</dbReference>
<dbReference type="Pfam" id="PF08450">
    <property type="entry name" value="SGL"/>
    <property type="match status" value="1"/>
</dbReference>
<dbReference type="EMBL" id="BMDW01000005">
    <property type="protein sequence ID" value="GGA43247.1"/>
    <property type="molecule type" value="Genomic_DNA"/>
</dbReference>
<dbReference type="PRINTS" id="PR01790">
    <property type="entry name" value="SMP30FAMILY"/>
</dbReference>
<evidence type="ECO:0000313" key="4">
    <source>
        <dbReference type="Proteomes" id="UP000618591"/>
    </source>
</evidence>
<dbReference type="InterPro" id="IPR013658">
    <property type="entry name" value="SGL"/>
</dbReference>
<comment type="caution">
    <text evidence="3">The sequence shown here is derived from an EMBL/GenBank/DDBJ whole genome shotgun (WGS) entry which is preliminary data.</text>
</comment>
<accession>A0ABQ1GG78</accession>
<feature type="domain" description="SMP-30/Gluconolactonase/LRE-like region" evidence="2">
    <location>
        <begin position="11"/>
        <end position="252"/>
    </location>
</feature>
<dbReference type="PANTHER" id="PTHR10907">
    <property type="entry name" value="REGUCALCIN"/>
    <property type="match status" value="1"/>
</dbReference>
<gene>
    <name evidence="3" type="primary">xylC</name>
    <name evidence="3" type="ORF">GCM10011395_11920</name>
</gene>
<dbReference type="Proteomes" id="UP000618591">
    <property type="component" value="Unassembled WGS sequence"/>
</dbReference>
<keyword evidence="4" id="KW-1185">Reference proteome</keyword>
<comment type="similarity">
    <text evidence="1">Belongs to the SMP-30/CGR1 family.</text>
</comment>
<reference evidence="4" key="1">
    <citation type="journal article" date="2019" name="Int. J. Syst. Evol. Microbiol.">
        <title>The Global Catalogue of Microorganisms (GCM) 10K type strain sequencing project: providing services to taxonomists for standard genome sequencing and annotation.</title>
        <authorList>
            <consortium name="The Broad Institute Genomics Platform"/>
            <consortium name="The Broad Institute Genome Sequencing Center for Infectious Disease"/>
            <person name="Wu L."/>
            <person name="Ma J."/>
        </authorList>
    </citation>
    <scope>NUCLEOTIDE SEQUENCE [LARGE SCALE GENOMIC DNA]</scope>
    <source>
        <strain evidence="4">CGMCC 1.10106</strain>
    </source>
</reference>
<evidence type="ECO:0000259" key="2">
    <source>
        <dbReference type="Pfam" id="PF08450"/>
    </source>
</evidence>
<dbReference type="SUPFAM" id="SSF63829">
    <property type="entry name" value="Calcium-dependent phosphotriesterase"/>
    <property type="match status" value="1"/>
</dbReference>
<name>A0ABQ1GG78_9SPHN</name>